<keyword evidence="7 9" id="KW-0503">Monooxygenase</keyword>
<keyword evidence="5 9" id="KW-0560">Oxidoreductase</keyword>
<accession>A0A831WF20</accession>
<comment type="similarity">
    <text evidence="9">Belongs to the COQ7 family.</text>
</comment>
<comment type="caution">
    <text evidence="10">The sequence shown here is derived from an EMBL/GenBank/DDBJ whole genome shotgun (WGS) entry which is preliminary data.</text>
</comment>
<feature type="binding site" evidence="9">
    <location>
        <position position="96"/>
    </location>
    <ligand>
        <name>Fe cation</name>
        <dbReference type="ChEBI" id="CHEBI:24875"/>
        <label>1</label>
    </ligand>
</feature>
<dbReference type="InterPro" id="IPR009078">
    <property type="entry name" value="Ferritin-like_SF"/>
</dbReference>
<dbReference type="UniPathway" id="UPA00232"/>
<keyword evidence="8 9" id="KW-0472">Membrane</keyword>
<dbReference type="GO" id="GO:0008682">
    <property type="term" value="F:3-demethoxyubiquinol 3-hydroxylase activity"/>
    <property type="evidence" value="ECO:0007669"/>
    <property type="project" value="UniProtKB-EC"/>
</dbReference>
<evidence type="ECO:0000256" key="6">
    <source>
        <dbReference type="ARBA" id="ARBA00023004"/>
    </source>
</evidence>
<evidence type="ECO:0000256" key="1">
    <source>
        <dbReference type="ARBA" id="ARBA00004749"/>
    </source>
</evidence>
<evidence type="ECO:0000256" key="3">
    <source>
        <dbReference type="ARBA" id="ARBA00022688"/>
    </source>
</evidence>
<comment type="catalytic activity">
    <reaction evidence="9">
        <text>a 5-methoxy-2-methyl-3-(all-trans-polyprenyl)benzene-1,4-diol + AH2 + O2 = a 3-demethylubiquinol + A + H2O</text>
        <dbReference type="Rhea" id="RHEA:50908"/>
        <dbReference type="Rhea" id="RHEA-COMP:10859"/>
        <dbReference type="Rhea" id="RHEA-COMP:10914"/>
        <dbReference type="ChEBI" id="CHEBI:13193"/>
        <dbReference type="ChEBI" id="CHEBI:15377"/>
        <dbReference type="ChEBI" id="CHEBI:15379"/>
        <dbReference type="ChEBI" id="CHEBI:17499"/>
        <dbReference type="ChEBI" id="CHEBI:84167"/>
        <dbReference type="ChEBI" id="CHEBI:84422"/>
        <dbReference type="EC" id="1.14.99.60"/>
    </reaction>
</comment>
<evidence type="ECO:0000256" key="8">
    <source>
        <dbReference type="ARBA" id="ARBA00023136"/>
    </source>
</evidence>
<comment type="pathway">
    <text evidence="1 9">Cofactor biosynthesis; ubiquinone biosynthesis.</text>
</comment>
<keyword evidence="3 9" id="KW-0831">Ubiquinone biosynthesis</keyword>
<dbReference type="Pfam" id="PF03232">
    <property type="entry name" value="COQ7"/>
    <property type="match status" value="1"/>
</dbReference>
<evidence type="ECO:0000256" key="9">
    <source>
        <dbReference type="HAMAP-Rule" id="MF_01658"/>
    </source>
</evidence>
<keyword evidence="2 9" id="KW-1003">Cell membrane</keyword>
<dbReference type="Proteomes" id="UP000886339">
    <property type="component" value="Unassembled WGS sequence"/>
</dbReference>
<dbReference type="InterPro" id="IPR011566">
    <property type="entry name" value="Ubq_synth_Coq7"/>
</dbReference>
<comment type="cofactor">
    <cofactor evidence="9">
        <name>Fe cation</name>
        <dbReference type="ChEBI" id="CHEBI:24875"/>
    </cofactor>
    <text evidence="9">Binds 2 iron ions per subunit.</text>
</comment>
<evidence type="ECO:0000256" key="5">
    <source>
        <dbReference type="ARBA" id="ARBA00023002"/>
    </source>
</evidence>
<feature type="binding site" evidence="9">
    <location>
        <position position="183"/>
    </location>
    <ligand>
        <name>Fe cation</name>
        <dbReference type="ChEBI" id="CHEBI:24875"/>
        <label>2</label>
    </ligand>
</feature>
<dbReference type="PANTHER" id="PTHR11237">
    <property type="entry name" value="COENZYME Q10 BIOSYNTHESIS PROTEIN 7"/>
    <property type="match status" value="1"/>
</dbReference>
<feature type="binding site" evidence="9">
    <location>
        <position position="148"/>
    </location>
    <ligand>
        <name>Fe cation</name>
        <dbReference type="ChEBI" id="CHEBI:24875"/>
        <label>2</label>
    </ligand>
</feature>
<dbReference type="EMBL" id="DRLF01000171">
    <property type="protein sequence ID" value="HEC06126.1"/>
    <property type="molecule type" value="Genomic_DNA"/>
</dbReference>
<evidence type="ECO:0000313" key="10">
    <source>
        <dbReference type="EMBL" id="HEC06126.1"/>
    </source>
</evidence>
<proteinExistence type="inferred from homology"/>
<comment type="function">
    <text evidence="9">Catalyzes the hydroxylation of 2-nonaprenyl-3-methyl-6-methoxy-1,4-benzoquinol during ubiquinone biosynthesis.</text>
</comment>
<dbReference type="GO" id="GO:0005886">
    <property type="term" value="C:plasma membrane"/>
    <property type="evidence" value="ECO:0007669"/>
    <property type="project" value="UniProtKB-SubCell"/>
</dbReference>
<feature type="binding site" evidence="9">
    <location>
        <position position="99"/>
    </location>
    <ligand>
        <name>Fe cation</name>
        <dbReference type="ChEBI" id="CHEBI:24875"/>
        <label>1</label>
    </ligand>
</feature>
<dbReference type="PANTHER" id="PTHR11237:SF4">
    <property type="entry name" value="5-DEMETHOXYUBIQUINONE HYDROXYLASE, MITOCHONDRIAL"/>
    <property type="match status" value="1"/>
</dbReference>
<gene>
    <name evidence="9 10" type="primary">coq7</name>
    <name evidence="10" type="ORF">ENJ12_04710</name>
</gene>
<protein>
    <recommendedName>
        <fullName evidence="9">3-demethoxyubiquinol 3-hydroxylase</fullName>
        <shortName evidence="9">DMQ hydroxylase</shortName>
        <ecNumber evidence="9">1.14.99.60</ecNumber>
    </recommendedName>
    <alternativeName>
        <fullName evidence="9">2-nonaprenyl-3-methyl-6-methoxy-1,4-benzoquinol hydroxylase</fullName>
    </alternativeName>
</protein>
<dbReference type="GO" id="GO:0006744">
    <property type="term" value="P:ubiquinone biosynthetic process"/>
    <property type="evidence" value="ECO:0007669"/>
    <property type="project" value="UniProtKB-UniRule"/>
</dbReference>
<keyword evidence="4 9" id="KW-0479">Metal-binding</keyword>
<evidence type="ECO:0000256" key="4">
    <source>
        <dbReference type="ARBA" id="ARBA00022723"/>
    </source>
</evidence>
<sequence>MKTEAHRNFTAADRLVVNLDQALRTLFGRPLVTERSNPAEECTESELPESQKDHVARLMRINHTGEVCAQALYQGQALTARKEEVRRSMERSAAEENDHLDWCEQRVEELGGRLSILNPLWYAGSFALGAAAGLAGDKWSLGFVAETEKQVEGHLDEHLAQVPESDCRTRAILEQMKEDEIRHGQTAKAHGGAELPGPVRVAMKLTSKLMTASVYRL</sequence>
<organism evidence="10">
    <name type="scientific">Thiolapillus brandeum</name>
    <dbReference type="NCBI Taxonomy" id="1076588"/>
    <lineage>
        <taxon>Bacteria</taxon>
        <taxon>Pseudomonadati</taxon>
        <taxon>Pseudomonadota</taxon>
        <taxon>Gammaproteobacteria</taxon>
        <taxon>Chromatiales</taxon>
        <taxon>Sedimenticolaceae</taxon>
        <taxon>Thiolapillus</taxon>
    </lineage>
</organism>
<feature type="binding site" evidence="9">
    <location>
        <position position="96"/>
    </location>
    <ligand>
        <name>Fe cation</name>
        <dbReference type="ChEBI" id="CHEBI:24875"/>
        <label>2</label>
    </ligand>
</feature>
<feature type="binding site" evidence="9">
    <location>
        <position position="180"/>
    </location>
    <ligand>
        <name>Fe cation</name>
        <dbReference type="ChEBI" id="CHEBI:24875"/>
        <label>1</label>
    </ligand>
</feature>
<dbReference type="GO" id="GO:0046872">
    <property type="term" value="F:metal ion binding"/>
    <property type="evidence" value="ECO:0007669"/>
    <property type="project" value="UniProtKB-KW"/>
</dbReference>
<dbReference type="NCBIfam" id="NF033656">
    <property type="entry name" value="DMQ_monoox_COQ7"/>
    <property type="match status" value="1"/>
</dbReference>
<dbReference type="SUPFAM" id="SSF47240">
    <property type="entry name" value="Ferritin-like"/>
    <property type="match status" value="1"/>
</dbReference>
<feature type="binding site" evidence="9">
    <location>
        <position position="66"/>
    </location>
    <ligand>
        <name>Fe cation</name>
        <dbReference type="ChEBI" id="CHEBI:24875"/>
        <label>1</label>
    </ligand>
</feature>
<evidence type="ECO:0000256" key="7">
    <source>
        <dbReference type="ARBA" id="ARBA00023033"/>
    </source>
</evidence>
<dbReference type="Gene3D" id="1.20.1260.10">
    <property type="match status" value="1"/>
</dbReference>
<dbReference type="InterPro" id="IPR012347">
    <property type="entry name" value="Ferritin-like"/>
</dbReference>
<dbReference type="AlphaFoldDB" id="A0A831WF20"/>
<dbReference type="CDD" id="cd01042">
    <property type="entry name" value="DMQH"/>
    <property type="match status" value="1"/>
</dbReference>
<comment type="subcellular location">
    <subcellularLocation>
        <location evidence="9">Cell membrane</location>
        <topology evidence="9">Peripheral membrane protein</topology>
    </subcellularLocation>
</comment>
<reference evidence="10" key="1">
    <citation type="journal article" date="2020" name="mSystems">
        <title>Genome- and Community-Level Interaction Insights into Carbon Utilization and Element Cycling Functions of Hydrothermarchaeota in Hydrothermal Sediment.</title>
        <authorList>
            <person name="Zhou Z."/>
            <person name="Liu Y."/>
            <person name="Xu W."/>
            <person name="Pan J."/>
            <person name="Luo Z.H."/>
            <person name="Li M."/>
        </authorList>
    </citation>
    <scope>NUCLEOTIDE SEQUENCE [LARGE SCALE GENOMIC DNA]</scope>
    <source>
        <strain evidence="10">HyVt-458</strain>
    </source>
</reference>
<name>A0A831WF20_9GAMM</name>
<keyword evidence="6 9" id="KW-0408">Iron</keyword>
<dbReference type="HAMAP" id="MF_01658">
    <property type="entry name" value="COQ7"/>
    <property type="match status" value="1"/>
</dbReference>
<dbReference type="EC" id="1.14.99.60" evidence="9"/>
<dbReference type="InterPro" id="IPR047809">
    <property type="entry name" value="COQ7_proteobact"/>
</dbReference>
<evidence type="ECO:0000256" key="2">
    <source>
        <dbReference type="ARBA" id="ARBA00022475"/>
    </source>
</evidence>
<feature type="binding site" evidence="9">
    <location>
        <position position="180"/>
    </location>
    <ligand>
        <name>Fe cation</name>
        <dbReference type="ChEBI" id="CHEBI:24875"/>
        <label>2</label>
    </ligand>
</feature>